<gene>
    <name evidence="1" type="ORF">AAH991_24140</name>
</gene>
<dbReference type="Proteomes" id="UP001447516">
    <property type="component" value="Unassembled WGS sequence"/>
</dbReference>
<dbReference type="RefSeq" id="WP_346228170.1">
    <property type="nucleotide sequence ID" value="NZ_JBDJAW010000021.1"/>
</dbReference>
<keyword evidence="2" id="KW-1185">Reference proteome</keyword>
<name>A0ABV0ASG9_9ACTN</name>
<reference evidence="1 2" key="1">
    <citation type="submission" date="2024-05" db="EMBL/GenBank/DDBJ databases">
        <title>Microbispora sp.ZYX-F-249.</title>
        <authorList>
            <person name="Xie H."/>
        </authorList>
    </citation>
    <scope>NUCLEOTIDE SEQUENCE [LARGE SCALE GENOMIC DNA]</scope>
    <source>
        <strain evidence="1 2">ZYX-F-249</strain>
    </source>
</reference>
<evidence type="ECO:0000313" key="1">
    <source>
        <dbReference type="EMBL" id="MEN3538222.1"/>
    </source>
</evidence>
<proteinExistence type="predicted"/>
<evidence type="ECO:0000313" key="2">
    <source>
        <dbReference type="Proteomes" id="UP001447516"/>
    </source>
</evidence>
<sequence length="75" mass="8551">MSEEPEIGQWPEIVREPAPDVHEYRVDRVRDVTRQGKIVLSSGVKGADTAFRQLFPTTYDLVLDHPEAKETAEDK</sequence>
<accession>A0ABV0ASG9</accession>
<dbReference type="EMBL" id="JBDJAW010000021">
    <property type="protein sequence ID" value="MEN3538222.1"/>
    <property type="molecule type" value="Genomic_DNA"/>
</dbReference>
<comment type="caution">
    <text evidence="1">The sequence shown here is derived from an EMBL/GenBank/DDBJ whole genome shotgun (WGS) entry which is preliminary data.</text>
</comment>
<organism evidence="1 2">
    <name type="scientific">Microbispora maris</name>
    <dbReference type="NCBI Taxonomy" id="3144104"/>
    <lineage>
        <taxon>Bacteria</taxon>
        <taxon>Bacillati</taxon>
        <taxon>Actinomycetota</taxon>
        <taxon>Actinomycetes</taxon>
        <taxon>Streptosporangiales</taxon>
        <taxon>Streptosporangiaceae</taxon>
        <taxon>Microbispora</taxon>
    </lineage>
</organism>
<protein>
    <submittedName>
        <fullName evidence="1">Uncharacterized protein</fullName>
    </submittedName>
</protein>